<dbReference type="OrthoDB" id="2445324at2759"/>
<gene>
    <name evidence="2" type="ORF">BGZ70_001101</name>
</gene>
<protein>
    <submittedName>
        <fullName evidence="2">Uncharacterized protein</fullName>
    </submittedName>
</protein>
<evidence type="ECO:0000313" key="3">
    <source>
        <dbReference type="Proteomes" id="UP000738359"/>
    </source>
</evidence>
<comment type="caution">
    <text evidence="2">The sequence shown here is derived from an EMBL/GenBank/DDBJ whole genome shotgun (WGS) entry which is preliminary data.</text>
</comment>
<reference evidence="2" key="1">
    <citation type="journal article" date="2020" name="Fungal Divers.">
        <title>Resolving the Mortierellaceae phylogeny through synthesis of multi-gene phylogenetics and phylogenomics.</title>
        <authorList>
            <person name="Vandepol N."/>
            <person name="Liber J."/>
            <person name="Desiro A."/>
            <person name="Na H."/>
            <person name="Kennedy M."/>
            <person name="Barry K."/>
            <person name="Grigoriev I.V."/>
            <person name="Miller A.N."/>
            <person name="O'Donnell K."/>
            <person name="Stajich J.E."/>
            <person name="Bonito G."/>
        </authorList>
    </citation>
    <scope>NUCLEOTIDE SEQUENCE</scope>
    <source>
        <strain evidence="2">CK1249</strain>
    </source>
</reference>
<proteinExistence type="predicted"/>
<name>A0A9P6LYA7_MORAP</name>
<feature type="region of interest" description="Disordered" evidence="1">
    <location>
        <begin position="240"/>
        <end position="264"/>
    </location>
</feature>
<dbReference type="AlphaFoldDB" id="A0A9P6LYA7"/>
<keyword evidence="3" id="KW-1185">Reference proteome</keyword>
<sequence length="283" mass="30972">PDGTALVRLWKDDAAAVATVDDPTPTSASSMAVGPPRARVFSSQEELQSRYQSGGPASRIARNGAAVFEGATLQRSVILQRRSLEESSTGSQTFPRRWATGQIAVDDEEVVQERHQGWVHSPQDSGSFIPYGHPFNGASLDDSLEETVVISLPSPRGCLLEAEVEALEIHDAYGWQHQHEHKQDEIRALRDDPSSLKHSYPTVVKRKPKHLRDKVVSSYRDDYHEQQQQRKSLRQSVANNGEISDGSVSGSNSGGRQPVGLMQSALQRASLYSAARSSPPPSV</sequence>
<evidence type="ECO:0000256" key="1">
    <source>
        <dbReference type="SAM" id="MobiDB-lite"/>
    </source>
</evidence>
<dbReference type="EMBL" id="JAAAHY010001228">
    <property type="protein sequence ID" value="KAF9951177.1"/>
    <property type="molecule type" value="Genomic_DNA"/>
</dbReference>
<accession>A0A9P6LYA7</accession>
<organism evidence="2 3">
    <name type="scientific">Mortierella alpina</name>
    <name type="common">Oleaginous fungus</name>
    <name type="synonym">Mortierella renispora</name>
    <dbReference type="NCBI Taxonomy" id="64518"/>
    <lineage>
        <taxon>Eukaryota</taxon>
        <taxon>Fungi</taxon>
        <taxon>Fungi incertae sedis</taxon>
        <taxon>Mucoromycota</taxon>
        <taxon>Mortierellomycotina</taxon>
        <taxon>Mortierellomycetes</taxon>
        <taxon>Mortierellales</taxon>
        <taxon>Mortierellaceae</taxon>
        <taxon>Mortierella</taxon>
    </lineage>
</organism>
<feature type="compositionally biased region" description="Low complexity" evidence="1">
    <location>
        <begin position="244"/>
        <end position="255"/>
    </location>
</feature>
<dbReference type="Proteomes" id="UP000738359">
    <property type="component" value="Unassembled WGS sequence"/>
</dbReference>
<feature type="non-terminal residue" evidence="2">
    <location>
        <position position="1"/>
    </location>
</feature>
<evidence type="ECO:0000313" key="2">
    <source>
        <dbReference type="EMBL" id="KAF9951177.1"/>
    </source>
</evidence>